<dbReference type="EMBL" id="MLJW01000046">
    <property type="protein sequence ID" value="OIR06035.1"/>
    <property type="molecule type" value="Genomic_DNA"/>
</dbReference>
<keyword evidence="1" id="KW-0547">Nucleotide-binding</keyword>
<keyword evidence="2" id="KW-0067">ATP-binding</keyword>
<dbReference type="GO" id="GO:0005524">
    <property type="term" value="F:ATP binding"/>
    <property type="evidence" value="ECO:0007669"/>
    <property type="project" value="UniProtKB-KW"/>
</dbReference>
<gene>
    <name evidence="4" type="primary">tcpT_1</name>
    <name evidence="4" type="ORF">GALL_118320</name>
</gene>
<evidence type="ECO:0000256" key="2">
    <source>
        <dbReference type="ARBA" id="ARBA00022840"/>
    </source>
</evidence>
<dbReference type="GO" id="GO:0016887">
    <property type="term" value="F:ATP hydrolysis activity"/>
    <property type="evidence" value="ECO:0007669"/>
    <property type="project" value="TreeGrafter"/>
</dbReference>
<dbReference type="Gene3D" id="3.30.450.90">
    <property type="match status" value="1"/>
</dbReference>
<dbReference type="Gene3D" id="3.40.50.300">
    <property type="entry name" value="P-loop containing nucleotide triphosphate hydrolases"/>
    <property type="match status" value="1"/>
</dbReference>
<dbReference type="InterPro" id="IPR001482">
    <property type="entry name" value="T2SS/T4SS_dom"/>
</dbReference>
<dbReference type="InterPro" id="IPR027417">
    <property type="entry name" value="P-loop_NTPase"/>
</dbReference>
<dbReference type="PANTHER" id="PTHR30258">
    <property type="entry name" value="TYPE II SECRETION SYSTEM PROTEIN GSPE-RELATED"/>
    <property type="match status" value="1"/>
</dbReference>
<dbReference type="GO" id="GO:0005886">
    <property type="term" value="C:plasma membrane"/>
    <property type="evidence" value="ECO:0007669"/>
    <property type="project" value="TreeGrafter"/>
</dbReference>
<proteinExistence type="predicted"/>
<organism evidence="4">
    <name type="scientific">mine drainage metagenome</name>
    <dbReference type="NCBI Taxonomy" id="410659"/>
    <lineage>
        <taxon>unclassified sequences</taxon>
        <taxon>metagenomes</taxon>
        <taxon>ecological metagenomes</taxon>
    </lineage>
</organism>
<accession>A0A1J5SDM8</accession>
<feature type="domain" description="Bacterial type II secretion system protein E" evidence="3">
    <location>
        <begin position="108"/>
        <end position="478"/>
    </location>
</feature>
<evidence type="ECO:0000313" key="4">
    <source>
        <dbReference type="EMBL" id="OIR06035.1"/>
    </source>
</evidence>
<evidence type="ECO:0000256" key="1">
    <source>
        <dbReference type="ARBA" id="ARBA00022741"/>
    </source>
</evidence>
<name>A0A1J5SDM8_9ZZZZ</name>
<protein>
    <submittedName>
        <fullName evidence="4">Toxin coregulated pilus biosynthesis protein T</fullName>
    </submittedName>
</protein>
<dbReference type="SUPFAM" id="SSF52540">
    <property type="entry name" value="P-loop containing nucleoside triphosphate hydrolases"/>
    <property type="match status" value="1"/>
</dbReference>
<dbReference type="PANTHER" id="PTHR30258:SF1">
    <property type="entry name" value="PROTEIN TRANSPORT PROTEIN HOFB HOMOLOG"/>
    <property type="match status" value="1"/>
</dbReference>
<dbReference type="Pfam" id="PF00437">
    <property type="entry name" value="T2SSE"/>
    <property type="match status" value="1"/>
</dbReference>
<dbReference type="AlphaFoldDB" id="A0A1J5SDM8"/>
<reference evidence="4" key="1">
    <citation type="submission" date="2016-10" db="EMBL/GenBank/DDBJ databases">
        <title>Sequence of Gallionella enrichment culture.</title>
        <authorList>
            <person name="Poehlein A."/>
            <person name="Muehling M."/>
            <person name="Daniel R."/>
        </authorList>
    </citation>
    <scope>NUCLEOTIDE SEQUENCE</scope>
</reference>
<evidence type="ECO:0000259" key="3">
    <source>
        <dbReference type="Pfam" id="PF00437"/>
    </source>
</evidence>
<sequence>MAGLNFNNLKVVSGEGHEFSLPESVRMQCVFCVHEESGAAYELHTDAFKPDVANKYLAAKMRFAKMSPQKGVVESHIISKLYKAAEEKAGGASHQIHSDSVPLERARRDFKAIILEAMKEKAVDIHFVVREHHVKVMFRIHGKIEPIEKFAYTRDSITGLLGAIYGETKDSNDTSFSPRLRSSCTIKYDEPPVSLRWQTIPTGDSHGNDYDVILRVTRQDTGADSKIVTLGELGYLDDQVELLTAACNSKGGIFMSGITGSGKTTALRSLMEIVRGNGETKIYTVEDPIELRIFGATQINVRGGSMAENIKALMRADPDTIMVGEIRGKEVAEAMQDVLRSGHKMLTTIHASSALGIVSRLSSESIGVSRDTIVEPNFVSCLVYQYLMPTLCPHCKISVNDARDKIAHIEHHLFHEDRYSLNSDTVFVANKNGCERCRRGIAGMTICAETIRLTDEMAELLRDRKDSEALRQYRLQRHTPFDDPRMTGKTSYEAAIYKVSQGIIDPNDVNLMCGAMSLENIVKGHYA</sequence>
<comment type="caution">
    <text evidence="4">The sequence shown here is derived from an EMBL/GenBank/DDBJ whole genome shotgun (WGS) entry which is preliminary data.</text>
</comment>